<reference evidence="1" key="1">
    <citation type="submission" date="2017-02" db="EMBL/GenBank/DDBJ databases">
        <authorList>
            <person name="Regsiter A."/>
            <person name="William W."/>
        </authorList>
    </citation>
    <scope>NUCLEOTIDE SEQUENCE</scope>
    <source>
        <strain evidence="1">BdmA 4</strain>
    </source>
</reference>
<dbReference type="EMBL" id="FWDO01000004">
    <property type="protein sequence ID" value="SLM17468.1"/>
    <property type="molecule type" value="Genomic_DNA"/>
</dbReference>
<evidence type="ECO:0000313" key="1">
    <source>
        <dbReference type="EMBL" id="SLM17468.1"/>
    </source>
</evidence>
<dbReference type="Gene3D" id="3.40.1260.10">
    <property type="entry name" value="DsrEFH-like"/>
    <property type="match status" value="1"/>
</dbReference>
<gene>
    <name evidence="1" type="ORF">SPIRO4BDMA_40037</name>
</gene>
<dbReference type="Pfam" id="PF02635">
    <property type="entry name" value="DsrE"/>
    <property type="match status" value="1"/>
</dbReference>
<dbReference type="PANTHER" id="PTHR37691:SF1">
    <property type="entry name" value="BLR3518 PROTEIN"/>
    <property type="match status" value="1"/>
</dbReference>
<name>A0A3P3XMI2_9SPIR</name>
<dbReference type="SUPFAM" id="SSF75169">
    <property type="entry name" value="DsrEFH-like"/>
    <property type="match status" value="1"/>
</dbReference>
<protein>
    <submittedName>
        <fullName evidence="1">Uncharacterized protein</fullName>
    </submittedName>
</protein>
<organism evidence="1">
    <name type="scientific">uncultured spirochete</name>
    <dbReference type="NCBI Taxonomy" id="156406"/>
    <lineage>
        <taxon>Bacteria</taxon>
        <taxon>Pseudomonadati</taxon>
        <taxon>Spirochaetota</taxon>
        <taxon>Spirochaetia</taxon>
        <taxon>Spirochaetales</taxon>
        <taxon>environmental samples</taxon>
    </lineage>
</organism>
<dbReference type="AlphaFoldDB" id="A0A3P3XMI2"/>
<proteinExistence type="predicted"/>
<dbReference type="InterPro" id="IPR003787">
    <property type="entry name" value="Sulphur_relay_DsrE/F-like"/>
</dbReference>
<sequence>MIVNVVFHVDEIEKWELALANVHNLLAGIEVERSQVEVVANGKGVEIFASPDEKSLHTMTILADRGVRFCACQNSLKSHNINEEEVPEFFVVVPIGVLELAEKQQKGFAYIKP</sequence>
<accession>A0A3P3XMI2</accession>
<dbReference type="InterPro" id="IPR027396">
    <property type="entry name" value="DsrEFH-like"/>
</dbReference>
<dbReference type="PANTHER" id="PTHR37691">
    <property type="entry name" value="BLR3518 PROTEIN"/>
    <property type="match status" value="1"/>
</dbReference>